<evidence type="ECO:0000256" key="2">
    <source>
        <dbReference type="ARBA" id="ARBA00005369"/>
    </source>
</evidence>
<dbReference type="RefSeq" id="WP_138046254.1">
    <property type="nucleotide sequence ID" value="NZ_VBZC01000018.1"/>
</dbReference>
<dbReference type="NCBIfam" id="TIGR04188">
    <property type="entry name" value="methyltr_grsp"/>
    <property type="match status" value="1"/>
</dbReference>
<evidence type="ECO:0000256" key="4">
    <source>
        <dbReference type="ARBA" id="ARBA00013346"/>
    </source>
</evidence>
<keyword evidence="6 12" id="KW-0489">Methyltransferase</keyword>
<dbReference type="PANTHER" id="PTHR11579">
    <property type="entry name" value="PROTEIN-L-ISOASPARTATE O-METHYLTRANSFERASE"/>
    <property type="match status" value="1"/>
</dbReference>
<dbReference type="EMBL" id="VBZC01000018">
    <property type="protein sequence ID" value="TLS44802.1"/>
    <property type="molecule type" value="Genomic_DNA"/>
</dbReference>
<evidence type="ECO:0000256" key="6">
    <source>
        <dbReference type="ARBA" id="ARBA00022603"/>
    </source>
</evidence>
<dbReference type="Pfam" id="PF01135">
    <property type="entry name" value="PCMT"/>
    <property type="match status" value="1"/>
</dbReference>
<organism evidence="12 13">
    <name type="scientific">Streptomyces montanus</name>
    <dbReference type="NCBI Taxonomy" id="2580423"/>
    <lineage>
        <taxon>Bacteria</taxon>
        <taxon>Bacillati</taxon>
        <taxon>Actinomycetota</taxon>
        <taxon>Actinomycetes</taxon>
        <taxon>Kitasatosporales</taxon>
        <taxon>Streptomycetaceae</taxon>
        <taxon>Streptomyces</taxon>
    </lineage>
</organism>
<reference evidence="12 13" key="1">
    <citation type="submission" date="2019-05" db="EMBL/GenBank/DDBJ databases">
        <title>Streptomyces sp. NEAU-C151, a novel actinomycete isolated from soil.</title>
        <authorList>
            <person name="Han L."/>
            <person name="Jiang H."/>
        </authorList>
    </citation>
    <scope>NUCLEOTIDE SEQUENCE [LARGE SCALE GENOMIC DNA]</scope>
    <source>
        <strain evidence="12 13">NEAU-C151</strain>
    </source>
</reference>
<evidence type="ECO:0000313" key="12">
    <source>
        <dbReference type="EMBL" id="TLS44802.1"/>
    </source>
</evidence>
<comment type="subcellular location">
    <subcellularLocation>
        <location evidence="1">Cytoplasm</location>
    </subcellularLocation>
</comment>
<dbReference type="PANTHER" id="PTHR11579:SF0">
    <property type="entry name" value="PROTEIN-L-ISOASPARTATE(D-ASPARTATE) O-METHYLTRANSFERASE"/>
    <property type="match status" value="1"/>
</dbReference>
<evidence type="ECO:0000256" key="1">
    <source>
        <dbReference type="ARBA" id="ARBA00004496"/>
    </source>
</evidence>
<dbReference type="InterPro" id="IPR000682">
    <property type="entry name" value="PCMT"/>
</dbReference>
<dbReference type="GO" id="GO:0005737">
    <property type="term" value="C:cytoplasm"/>
    <property type="evidence" value="ECO:0007669"/>
    <property type="project" value="UniProtKB-SubCell"/>
</dbReference>
<evidence type="ECO:0000256" key="3">
    <source>
        <dbReference type="ARBA" id="ARBA00011890"/>
    </source>
</evidence>
<comment type="caution">
    <text evidence="12">The sequence shown here is derived from an EMBL/GenBank/DDBJ whole genome shotgun (WGS) entry which is preliminary data.</text>
</comment>
<dbReference type="GO" id="GO:0004719">
    <property type="term" value="F:protein-L-isoaspartate (D-aspartate) O-methyltransferase activity"/>
    <property type="evidence" value="ECO:0007669"/>
    <property type="project" value="UniProtKB-EC"/>
</dbReference>
<dbReference type="SUPFAM" id="SSF53335">
    <property type="entry name" value="S-adenosyl-L-methionine-dependent methyltransferases"/>
    <property type="match status" value="1"/>
</dbReference>
<name>A0A5R9FLN6_9ACTN</name>
<evidence type="ECO:0000256" key="10">
    <source>
        <dbReference type="ARBA" id="ARBA00031323"/>
    </source>
</evidence>
<dbReference type="GO" id="GO:0032259">
    <property type="term" value="P:methylation"/>
    <property type="evidence" value="ECO:0007669"/>
    <property type="project" value="UniProtKB-KW"/>
</dbReference>
<sequence length="399" mass="43143">MMMPADLETDAARLRDEMARALAEDGSLGDPAWRAAVETVPRHRFVPGFFLPADERNAQGLTVWEPVTSELDYGRWLAAAYSDTTLITQFDGDEPDWKNPAVRHGGAPTSSSTLPSLVVRMWRDADVQEGHTVLEIGTGTGYSTALACARLGSADVTSIEVDPHRLEQAANELYGCGYTPTLAVADGLYGYWPEARFDRIVAACSFRAVPQALLAQTRSGGKILLTLSGWLYGYARVLLTVSEDGTAEGQLLPGTVSFMTARTHAAPAFGNPAHWAAGLPDKPRAARYSPERITAATEEAFHLRFLAQSALPHVQMVTVGGAVHLVDVVTGSAATLTLHNGTWDVREGGPVKLWTRVERLLDAYDAADRPGAETFTLHVDDGGQYLRQPELPSLPLPRP</sequence>
<keyword evidence="8" id="KW-0949">S-adenosyl-L-methionine</keyword>
<dbReference type="CDD" id="cd02440">
    <property type="entry name" value="AdoMet_MTases"/>
    <property type="match status" value="1"/>
</dbReference>
<evidence type="ECO:0000256" key="7">
    <source>
        <dbReference type="ARBA" id="ARBA00022679"/>
    </source>
</evidence>
<accession>A0A5R9FLN6</accession>
<dbReference type="EC" id="2.1.1.77" evidence="3"/>
<evidence type="ECO:0000256" key="11">
    <source>
        <dbReference type="ARBA" id="ARBA00031350"/>
    </source>
</evidence>
<dbReference type="Gene3D" id="3.40.50.150">
    <property type="entry name" value="Vaccinia Virus protein VP39"/>
    <property type="match status" value="1"/>
</dbReference>
<gene>
    <name evidence="12" type="ORF">FE633_18375</name>
</gene>
<evidence type="ECO:0000256" key="9">
    <source>
        <dbReference type="ARBA" id="ARBA00030757"/>
    </source>
</evidence>
<evidence type="ECO:0000313" key="13">
    <source>
        <dbReference type="Proteomes" id="UP000305906"/>
    </source>
</evidence>
<keyword evidence="5" id="KW-0963">Cytoplasm</keyword>
<keyword evidence="7 12" id="KW-0808">Transferase</keyword>
<dbReference type="Proteomes" id="UP000305906">
    <property type="component" value="Unassembled WGS sequence"/>
</dbReference>
<protein>
    <recommendedName>
        <fullName evidence="4">Protein-L-isoaspartate O-methyltransferase</fullName>
        <ecNumber evidence="3">2.1.1.77</ecNumber>
    </recommendedName>
    <alternativeName>
        <fullName evidence="11">L-isoaspartyl protein carboxyl methyltransferase</fullName>
    </alternativeName>
    <alternativeName>
        <fullName evidence="9">Protein L-isoaspartyl methyltransferase</fullName>
    </alternativeName>
    <alternativeName>
        <fullName evidence="10">Protein-beta-aspartate methyltransferase</fullName>
    </alternativeName>
</protein>
<keyword evidence="13" id="KW-1185">Reference proteome</keyword>
<evidence type="ECO:0000256" key="5">
    <source>
        <dbReference type="ARBA" id="ARBA00022490"/>
    </source>
</evidence>
<dbReference type="AlphaFoldDB" id="A0A5R9FLN6"/>
<dbReference type="InterPro" id="IPR029063">
    <property type="entry name" value="SAM-dependent_MTases_sf"/>
</dbReference>
<evidence type="ECO:0000256" key="8">
    <source>
        <dbReference type="ARBA" id="ARBA00022691"/>
    </source>
</evidence>
<proteinExistence type="inferred from homology"/>
<dbReference type="InterPro" id="IPR026448">
    <property type="entry name" value="Methyltr_grasp"/>
</dbReference>
<comment type="similarity">
    <text evidence="2">Belongs to the methyltransferase superfamily. L-isoaspartyl/D-aspartyl protein methyltransferase family.</text>
</comment>